<dbReference type="PANTHER" id="PTHR42912:SF80">
    <property type="entry name" value="METHYLTRANSFERASE DOMAIN-CONTAINING PROTEIN"/>
    <property type="match status" value="1"/>
</dbReference>
<comment type="caution">
    <text evidence="2">The sequence shown here is derived from an EMBL/GenBank/DDBJ whole genome shotgun (WGS) entry which is preliminary data.</text>
</comment>
<dbReference type="SUPFAM" id="SSF53335">
    <property type="entry name" value="S-adenosyl-L-methionine-dependent methyltransferases"/>
    <property type="match status" value="1"/>
</dbReference>
<keyword evidence="3" id="KW-1185">Reference proteome</keyword>
<protein>
    <submittedName>
        <fullName evidence="2">Methyltransferase type 11</fullName>
    </submittedName>
</protein>
<sequence length="368" mass="40922">MAMAAASCAVLQHAAFAAGPAPRRQRCGARRLQVVAQASSSSSTTVSGVPEKIKPDWAGDDALSQVVNAAINFKPLFNLMKLGARQTMKDTAEKRGVQWTQTVQELKQSEVYQIKEEIEDKSVQYPSYYTVPFHGYDDGNLNWLAAFEVEPAGDVMALRVWKTEELTPLQAQTRLRKAIYTAIRTFQAKHGLAEPKDMIDIGCSVGVSTRWLAGEWPQANITGLDLSPYFLAVAELRERQMGGGGGQRQRIRYVHGDMLDTRLPDASFDLVAVQFVTHECPSWVIESLVKECRRLLRPGGVLAIADNNPRSKVIQNLPPVLFTLMKSTEPHSDEYYQHDIEADMRAAGLQHVNTVESDPRHRVVLGHL</sequence>
<dbReference type="EMBL" id="LHPG02000008">
    <property type="protein sequence ID" value="PRW56637.1"/>
    <property type="molecule type" value="Genomic_DNA"/>
</dbReference>
<gene>
    <name evidence="2" type="ORF">C2E21_4766</name>
</gene>
<dbReference type="Proteomes" id="UP000239899">
    <property type="component" value="Unassembled WGS sequence"/>
</dbReference>
<dbReference type="STRING" id="3076.A0A2P6TRE1"/>
<keyword evidence="2" id="KW-0489">Methyltransferase</keyword>
<dbReference type="AlphaFoldDB" id="A0A2P6TRE1"/>
<proteinExistence type="predicted"/>
<evidence type="ECO:0000313" key="3">
    <source>
        <dbReference type="Proteomes" id="UP000239899"/>
    </source>
</evidence>
<dbReference type="InterPro" id="IPR029063">
    <property type="entry name" value="SAM-dependent_MTases_sf"/>
</dbReference>
<dbReference type="Gene3D" id="3.40.50.150">
    <property type="entry name" value="Vaccinia Virus protein VP39"/>
    <property type="match status" value="1"/>
</dbReference>
<dbReference type="CDD" id="cd02440">
    <property type="entry name" value="AdoMet_MTases"/>
    <property type="match status" value="1"/>
</dbReference>
<reference evidence="2 3" key="1">
    <citation type="journal article" date="2018" name="Plant J.">
        <title>Genome sequences of Chlorella sorokiniana UTEX 1602 and Micractinium conductrix SAG 241.80: implications to maltose excretion by a green alga.</title>
        <authorList>
            <person name="Arriola M.B."/>
            <person name="Velmurugan N."/>
            <person name="Zhang Y."/>
            <person name="Plunkett M.H."/>
            <person name="Hondzo H."/>
            <person name="Barney B.M."/>
        </authorList>
    </citation>
    <scope>NUCLEOTIDE SEQUENCE [LARGE SCALE GENOMIC DNA]</scope>
    <source>
        <strain evidence="3">UTEX 1602</strain>
    </source>
</reference>
<name>A0A2P6TRE1_CHLSO</name>
<dbReference type="GO" id="GO:0008757">
    <property type="term" value="F:S-adenosylmethionine-dependent methyltransferase activity"/>
    <property type="evidence" value="ECO:0007669"/>
    <property type="project" value="InterPro"/>
</dbReference>
<accession>A0A2P6TRE1</accession>
<dbReference type="Pfam" id="PF08241">
    <property type="entry name" value="Methyltransf_11"/>
    <property type="match status" value="1"/>
</dbReference>
<dbReference type="InterPro" id="IPR050508">
    <property type="entry name" value="Methyltransf_Superfamily"/>
</dbReference>
<dbReference type="OrthoDB" id="2013972at2759"/>
<organism evidence="2 3">
    <name type="scientific">Chlorella sorokiniana</name>
    <name type="common">Freshwater green alga</name>
    <dbReference type="NCBI Taxonomy" id="3076"/>
    <lineage>
        <taxon>Eukaryota</taxon>
        <taxon>Viridiplantae</taxon>
        <taxon>Chlorophyta</taxon>
        <taxon>core chlorophytes</taxon>
        <taxon>Trebouxiophyceae</taxon>
        <taxon>Chlorellales</taxon>
        <taxon>Chlorellaceae</taxon>
        <taxon>Chlorella clade</taxon>
        <taxon>Chlorella</taxon>
    </lineage>
</organism>
<keyword evidence="2" id="KW-0808">Transferase</keyword>
<dbReference type="InterPro" id="IPR013216">
    <property type="entry name" value="Methyltransf_11"/>
</dbReference>
<evidence type="ECO:0000259" key="1">
    <source>
        <dbReference type="Pfam" id="PF08241"/>
    </source>
</evidence>
<dbReference type="PANTHER" id="PTHR42912">
    <property type="entry name" value="METHYLTRANSFERASE"/>
    <property type="match status" value="1"/>
</dbReference>
<evidence type="ECO:0000313" key="2">
    <source>
        <dbReference type="EMBL" id="PRW56637.1"/>
    </source>
</evidence>
<dbReference type="GO" id="GO:0032259">
    <property type="term" value="P:methylation"/>
    <property type="evidence" value="ECO:0007669"/>
    <property type="project" value="UniProtKB-KW"/>
</dbReference>
<feature type="domain" description="Methyltransferase type 11" evidence="1">
    <location>
        <begin position="199"/>
        <end position="304"/>
    </location>
</feature>